<organism evidence="6 7">
    <name type="scientific">Fructobacillus evanidus</name>
    <dbReference type="NCBI Taxonomy" id="3064281"/>
    <lineage>
        <taxon>Bacteria</taxon>
        <taxon>Bacillati</taxon>
        <taxon>Bacillota</taxon>
        <taxon>Bacilli</taxon>
        <taxon>Lactobacillales</taxon>
        <taxon>Lactobacillaceae</taxon>
        <taxon>Fructobacillus</taxon>
    </lineage>
</organism>
<evidence type="ECO:0000313" key="7">
    <source>
        <dbReference type="Proteomes" id="UP001314166"/>
    </source>
</evidence>
<sequence>MGRNKKFDTVETIGQIQRVFIQKGYNATSLDDLVQATGLLRGSLYSTFGSKEGMFIAALSDSLEKESEESWHLILIAMIELTNQSKRVFEIINQWYHHQSYQAVTEKLGQIVLKESGITEVK</sequence>
<accession>A0ABN9YN98</accession>
<keyword evidence="1" id="KW-0805">Transcription regulation</keyword>
<dbReference type="PANTHER" id="PTHR47506:SF1">
    <property type="entry name" value="HTH-TYPE TRANSCRIPTIONAL REGULATOR YJDC"/>
    <property type="match status" value="1"/>
</dbReference>
<dbReference type="InterPro" id="IPR001647">
    <property type="entry name" value="HTH_TetR"/>
</dbReference>
<evidence type="ECO:0000256" key="4">
    <source>
        <dbReference type="PROSITE-ProRule" id="PRU00335"/>
    </source>
</evidence>
<evidence type="ECO:0000313" key="6">
    <source>
        <dbReference type="EMBL" id="CAK1228209.1"/>
    </source>
</evidence>
<dbReference type="Gene3D" id="1.10.10.60">
    <property type="entry name" value="Homeodomain-like"/>
    <property type="match status" value="1"/>
</dbReference>
<dbReference type="PANTHER" id="PTHR47506">
    <property type="entry name" value="TRANSCRIPTIONAL REGULATORY PROTEIN"/>
    <property type="match status" value="1"/>
</dbReference>
<feature type="DNA-binding region" description="H-T-H motif" evidence="4">
    <location>
        <begin position="29"/>
        <end position="48"/>
    </location>
</feature>
<dbReference type="InterPro" id="IPR009057">
    <property type="entry name" value="Homeodomain-like_sf"/>
</dbReference>
<protein>
    <submittedName>
        <fullName evidence="6">AcrR family</fullName>
    </submittedName>
</protein>
<gene>
    <name evidence="6" type="ORF">R55214_HHFBAMCI_00224</name>
</gene>
<dbReference type="EMBL" id="CAUZMB010000001">
    <property type="protein sequence ID" value="CAK1228209.1"/>
    <property type="molecule type" value="Genomic_DNA"/>
</dbReference>
<proteinExistence type="predicted"/>
<evidence type="ECO:0000256" key="1">
    <source>
        <dbReference type="ARBA" id="ARBA00023015"/>
    </source>
</evidence>
<dbReference type="Proteomes" id="UP001314166">
    <property type="component" value="Unassembled WGS sequence"/>
</dbReference>
<keyword evidence="3" id="KW-0804">Transcription</keyword>
<comment type="caution">
    <text evidence="6">The sequence shown here is derived from an EMBL/GenBank/DDBJ whole genome shotgun (WGS) entry which is preliminary data.</text>
</comment>
<evidence type="ECO:0000256" key="3">
    <source>
        <dbReference type="ARBA" id="ARBA00023163"/>
    </source>
</evidence>
<name>A0ABN9YN98_9LACO</name>
<dbReference type="PROSITE" id="PS50977">
    <property type="entry name" value="HTH_TETR_2"/>
    <property type="match status" value="1"/>
</dbReference>
<dbReference type="SUPFAM" id="SSF46689">
    <property type="entry name" value="Homeodomain-like"/>
    <property type="match status" value="1"/>
</dbReference>
<keyword evidence="2 4" id="KW-0238">DNA-binding</keyword>
<reference evidence="6 7" key="1">
    <citation type="submission" date="2023-10" db="EMBL/GenBank/DDBJ databases">
        <authorList>
            <person name="Botero Cardona J."/>
        </authorList>
    </citation>
    <scope>NUCLEOTIDE SEQUENCE [LARGE SCALE GENOMIC DNA]</scope>
    <source>
        <strain evidence="6 7">R-55214</strain>
    </source>
</reference>
<dbReference type="Pfam" id="PF00440">
    <property type="entry name" value="TetR_N"/>
    <property type="match status" value="1"/>
</dbReference>
<feature type="domain" description="HTH tetR-type" evidence="5">
    <location>
        <begin position="6"/>
        <end position="66"/>
    </location>
</feature>
<evidence type="ECO:0000256" key="2">
    <source>
        <dbReference type="ARBA" id="ARBA00023125"/>
    </source>
</evidence>
<keyword evidence="7" id="KW-1185">Reference proteome</keyword>
<dbReference type="RefSeq" id="WP_338343265.1">
    <property type="nucleotide sequence ID" value="NZ_CAUZLH010000001.1"/>
</dbReference>
<evidence type="ECO:0000259" key="5">
    <source>
        <dbReference type="PROSITE" id="PS50977"/>
    </source>
</evidence>